<evidence type="ECO:0000313" key="2">
    <source>
        <dbReference type="Proteomes" id="UP000190897"/>
    </source>
</evidence>
<accession>A0A1T5GZZ0</accession>
<proteinExistence type="predicted"/>
<dbReference type="AlphaFoldDB" id="A0A1T5GZZ0"/>
<evidence type="ECO:0000313" key="1">
    <source>
        <dbReference type="EMBL" id="SKC14033.1"/>
    </source>
</evidence>
<dbReference type="OrthoDB" id="3035407at2"/>
<dbReference type="RefSeq" id="WP_082217155.1">
    <property type="nucleotide sequence ID" value="NZ_FUZA01000007.1"/>
</dbReference>
<gene>
    <name evidence="1" type="ORF">SAMN05660293_04709</name>
</gene>
<dbReference type="EMBL" id="FUZA01000007">
    <property type="protein sequence ID" value="SKC14033.1"/>
    <property type="molecule type" value="Genomic_DNA"/>
</dbReference>
<organism evidence="1 2">
    <name type="scientific">Dyadobacter psychrophilus</name>
    <dbReference type="NCBI Taxonomy" id="651661"/>
    <lineage>
        <taxon>Bacteria</taxon>
        <taxon>Pseudomonadati</taxon>
        <taxon>Bacteroidota</taxon>
        <taxon>Cytophagia</taxon>
        <taxon>Cytophagales</taxon>
        <taxon>Spirosomataceae</taxon>
        <taxon>Dyadobacter</taxon>
    </lineage>
</organism>
<name>A0A1T5GZZ0_9BACT</name>
<sequence length="233" mass="26954">MPHPNTLPFYEAYVTNVRDFLQAGIDIKRTINRSLKTGKTATVTIQTKLYALTYSTYSEASFMKMILTPYGFDQIYVEQILKQSSIQEKWLKCLEIAFINFSKFSKGSEIPNRKLALRRIIKSYIVDPSIIRNKIAHGQFTVALNSANTSINPTLTTQLADLNIVTIYRWFEINKRLCGIIEDLIESPDKAHYNQYYTKYQDLEKFISDTKHWTVQTKMQTAGLVKPVKIKFS</sequence>
<protein>
    <submittedName>
        <fullName evidence="1">Uncharacterized protein</fullName>
    </submittedName>
</protein>
<reference evidence="2" key="1">
    <citation type="submission" date="2017-02" db="EMBL/GenBank/DDBJ databases">
        <authorList>
            <person name="Varghese N."/>
            <person name="Submissions S."/>
        </authorList>
    </citation>
    <scope>NUCLEOTIDE SEQUENCE [LARGE SCALE GENOMIC DNA]</scope>
    <source>
        <strain evidence="2">DSM 22270</strain>
    </source>
</reference>
<keyword evidence="2" id="KW-1185">Reference proteome</keyword>
<dbReference type="Proteomes" id="UP000190897">
    <property type="component" value="Unassembled WGS sequence"/>
</dbReference>